<name>A0ABW9YRP4_9GAMM</name>
<gene>
    <name evidence="2" type="ORF">EIZ48_27015</name>
</gene>
<dbReference type="Proteomes" id="UP000738517">
    <property type="component" value="Unassembled WGS sequence"/>
</dbReference>
<dbReference type="InterPro" id="IPR054209">
    <property type="entry name" value="DUF6916"/>
</dbReference>
<evidence type="ECO:0000259" key="1">
    <source>
        <dbReference type="Pfam" id="PF21880"/>
    </source>
</evidence>
<dbReference type="Pfam" id="PF21880">
    <property type="entry name" value="DUF6916"/>
    <property type="match status" value="1"/>
</dbReference>
<accession>A0ABW9YRP4</accession>
<evidence type="ECO:0000313" key="3">
    <source>
        <dbReference type="Proteomes" id="UP000738517"/>
    </source>
</evidence>
<comment type="caution">
    <text evidence="2">The sequence shown here is derived from an EMBL/GenBank/DDBJ whole genome shotgun (WGS) entry which is preliminary data.</text>
</comment>
<protein>
    <recommendedName>
        <fullName evidence="1">DUF6916 domain-containing protein</fullName>
    </recommendedName>
</protein>
<sequence length="96" mass="10813">MEKFAVNILEPIIGDFVQVCDLKQKKIIELKLTHVEKTKLSGKQWDSYCVTLLGTADNPLGQGTYQLSHPAFGEVDLFLCPNSATEYEIIVNRKLD</sequence>
<keyword evidence="3" id="KW-1185">Reference proteome</keyword>
<feature type="domain" description="DUF6916" evidence="1">
    <location>
        <begin position="9"/>
        <end position="90"/>
    </location>
</feature>
<dbReference type="RefSeq" id="WP_160658351.1">
    <property type="nucleotide sequence ID" value="NZ_RSEJ01000049.1"/>
</dbReference>
<organism evidence="2 3">
    <name type="scientific">Photobacterium alginatilyticum</name>
    <dbReference type="NCBI Taxonomy" id="1775171"/>
    <lineage>
        <taxon>Bacteria</taxon>
        <taxon>Pseudomonadati</taxon>
        <taxon>Pseudomonadota</taxon>
        <taxon>Gammaproteobacteria</taxon>
        <taxon>Vibrionales</taxon>
        <taxon>Vibrionaceae</taxon>
        <taxon>Photobacterium</taxon>
    </lineage>
</organism>
<reference evidence="2 3" key="1">
    <citation type="journal article" date="2017" name="Int. J. Syst. Evol. Microbiol.">
        <title>Photobacterium alginatilyticum sp. nov., a marine bacterium isolated from bottom seawater.</title>
        <authorList>
            <person name="Wang X."/>
            <person name="Wang Y."/>
            <person name="Yang X."/>
            <person name="Sun H."/>
            <person name="Li B."/>
            <person name="Zhang X.H."/>
        </authorList>
    </citation>
    <scope>NUCLEOTIDE SEQUENCE [LARGE SCALE GENOMIC DNA]</scope>
    <source>
        <strain evidence="2 3">P03D4</strain>
    </source>
</reference>
<dbReference type="EMBL" id="RSEJ01000049">
    <property type="protein sequence ID" value="NBI56156.1"/>
    <property type="molecule type" value="Genomic_DNA"/>
</dbReference>
<evidence type="ECO:0000313" key="2">
    <source>
        <dbReference type="EMBL" id="NBI56156.1"/>
    </source>
</evidence>
<proteinExistence type="predicted"/>